<dbReference type="InterPro" id="IPR007607">
    <property type="entry name" value="BacA/B"/>
</dbReference>
<evidence type="ECO:0000313" key="3">
    <source>
        <dbReference type="Proteomes" id="UP001596495"/>
    </source>
</evidence>
<comment type="caution">
    <text evidence="2">The sequence shown here is derived from an EMBL/GenBank/DDBJ whole genome shotgun (WGS) entry which is preliminary data.</text>
</comment>
<gene>
    <name evidence="2" type="ORF">ACFQNJ_17240</name>
</gene>
<dbReference type="RefSeq" id="WP_382259777.1">
    <property type="nucleotide sequence ID" value="NZ_JBHTBX010000015.1"/>
</dbReference>
<protein>
    <submittedName>
        <fullName evidence="2">Polymer-forming cytoskeletal protein</fullName>
    </submittedName>
</protein>
<accession>A0ABW2RDT4</accession>
<sequence>MNVDTLTIDPLLMNIVHRIAANSTIEGKMTFDGGVLIQGHVRGDVHVDGPLLIWSGATVQGHIKVSGDLYLFGSIGLPDSLPTDTILECESTAHVASSSIITGTLKARHLNIYQGADLRGVVRSYEHAPSTKGQAAPDTLANKAPSSSATAVGTSSSVVNEIESFFKAPGVDVPVFSR</sequence>
<reference evidence="3" key="1">
    <citation type="journal article" date="2019" name="Int. J. Syst. Evol. Microbiol.">
        <title>The Global Catalogue of Microorganisms (GCM) 10K type strain sequencing project: providing services to taxonomists for standard genome sequencing and annotation.</title>
        <authorList>
            <consortium name="The Broad Institute Genomics Platform"/>
            <consortium name="The Broad Institute Genome Sequencing Center for Infectious Disease"/>
            <person name="Wu L."/>
            <person name="Ma J."/>
        </authorList>
    </citation>
    <scope>NUCLEOTIDE SEQUENCE [LARGE SCALE GENOMIC DNA]</scope>
    <source>
        <strain evidence="3">CCUG 54518</strain>
    </source>
</reference>
<dbReference type="Pfam" id="PF04519">
    <property type="entry name" value="Bactofilin"/>
    <property type="match status" value="1"/>
</dbReference>
<name>A0ABW2RDT4_9BURK</name>
<evidence type="ECO:0000256" key="1">
    <source>
        <dbReference type="SAM" id="MobiDB-lite"/>
    </source>
</evidence>
<feature type="region of interest" description="Disordered" evidence="1">
    <location>
        <begin position="129"/>
        <end position="152"/>
    </location>
</feature>
<organism evidence="2 3">
    <name type="scientific">Hydrogenophaga bisanensis</name>
    <dbReference type="NCBI Taxonomy" id="439611"/>
    <lineage>
        <taxon>Bacteria</taxon>
        <taxon>Pseudomonadati</taxon>
        <taxon>Pseudomonadota</taxon>
        <taxon>Betaproteobacteria</taxon>
        <taxon>Burkholderiales</taxon>
        <taxon>Comamonadaceae</taxon>
        <taxon>Hydrogenophaga</taxon>
    </lineage>
</organism>
<evidence type="ECO:0000313" key="2">
    <source>
        <dbReference type="EMBL" id="MFC7436256.1"/>
    </source>
</evidence>
<keyword evidence="3" id="KW-1185">Reference proteome</keyword>
<dbReference type="EMBL" id="JBHTBX010000015">
    <property type="protein sequence ID" value="MFC7436256.1"/>
    <property type="molecule type" value="Genomic_DNA"/>
</dbReference>
<proteinExistence type="predicted"/>
<dbReference type="Proteomes" id="UP001596495">
    <property type="component" value="Unassembled WGS sequence"/>
</dbReference>